<keyword evidence="3" id="KW-1185">Reference proteome</keyword>
<name>A0A0C3KVI1_PISTI</name>
<reference evidence="2 3" key="1">
    <citation type="submission" date="2014-04" db="EMBL/GenBank/DDBJ databases">
        <authorList>
            <consortium name="DOE Joint Genome Institute"/>
            <person name="Kuo A."/>
            <person name="Kohler A."/>
            <person name="Costa M.D."/>
            <person name="Nagy L.G."/>
            <person name="Floudas D."/>
            <person name="Copeland A."/>
            <person name="Barry K.W."/>
            <person name="Cichocki N."/>
            <person name="Veneault-Fourrey C."/>
            <person name="LaButti K."/>
            <person name="Lindquist E.A."/>
            <person name="Lipzen A."/>
            <person name="Lundell T."/>
            <person name="Morin E."/>
            <person name="Murat C."/>
            <person name="Sun H."/>
            <person name="Tunlid A."/>
            <person name="Henrissat B."/>
            <person name="Grigoriev I.V."/>
            <person name="Hibbett D.S."/>
            <person name="Martin F."/>
            <person name="Nordberg H.P."/>
            <person name="Cantor M.N."/>
            <person name="Hua S.X."/>
        </authorList>
    </citation>
    <scope>NUCLEOTIDE SEQUENCE [LARGE SCALE GENOMIC DNA]</scope>
    <source>
        <strain evidence="2 3">Marx 270</strain>
    </source>
</reference>
<gene>
    <name evidence="2" type="ORF">M404DRAFT_19002</name>
</gene>
<evidence type="ECO:0000313" key="2">
    <source>
        <dbReference type="EMBL" id="KIO13567.1"/>
    </source>
</evidence>
<dbReference type="EMBL" id="KN831946">
    <property type="protein sequence ID" value="KIO13567.1"/>
    <property type="molecule type" value="Genomic_DNA"/>
</dbReference>
<organism evidence="2 3">
    <name type="scientific">Pisolithus tinctorius Marx 270</name>
    <dbReference type="NCBI Taxonomy" id="870435"/>
    <lineage>
        <taxon>Eukaryota</taxon>
        <taxon>Fungi</taxon>
        <taxon>Dikarya</taxon>
        <taxon>Basidiomycota</taxon>
        <taxon>Agaricomycotina</taxon>
        <taxon>Agaricomycetes</taxon>
        <taxon>Agaricomycetidae</taxon>
        <taxon>Boletales</taxon>
        <taxon>Sclerodermatineae</taxon>
        <taxon>Pisolithaceae</taxon>
        <taxon>Pisolithus</taxon>
    </lineage>
</organism>
<reference evidence="3" key="2">
    <citation type="submission" date="2015-01" db="EMBL/GenBank/DDBJ databases">
        <title>Evolutionary Origins and Diversification of the Mycorrhizal Mutualists.</title>
        <authorList>
            <consortium name="DOE Joint Genome Institute"/>
            <consortium name="Mycorrhizal Genomics Consortium"/>
            <person name="Kohler A."/>
            <person name="Kuo A."/>
            <person name="Nagy L.G."/>
            <person name="Floudas D."/>
            <person name="Copeland A."/>
            <person name="Barry K.W."/>
            <person name="Cichocki N."/>
            <person name="Veneault-Fourrey C."/>
            <person name="LaButti K."/>
            <person name="Lindquist E.A."/>
            <person name="Lipzen A."/>
            <person name="Lundell T."/>
            <person name="Morin E."/>
            <person name="Murat C."/>
            <person name="Riley R."/>
            <person name="Ohm R."/>
            <person name="Sun H."/>
            <person name="Tunlid A."/>
            <person name="Henrissat B."/>
            <person name="Grigoriev I.V."/>
            <person name="Hibbett D.S."/>
            <person name="Martin F."/>
        </authorList>
    </citation>
    <scope>NUCLEOTIDE SEQUENCE [LARGE SCALE GENOMIC DNA]</scope>
    <source>
        <strain evidence="3">Marx 270</strain>
    </source>
</reference>
<proteinExistence type="inferred from homology"/>
<sequence>MKIAKAELAKVKALHDFELQVINIHDRGQEMWKRRYVYWIPVLHLDGEEIAKGRWGASTVLTALRERYSGLDSGSPSE</sequence>
<keyword evidence="1" id="KW-0813">Transport</keyword>
<evidence type="ECO:0000313" key="3">
    <source>
        <dbReference type="Proteomes" id="UP000054217"/>
    </source>
</evidence>
<dbReference type="AlphaFoldDB" id="A0A0C3KVI1"/>
<evidence type="ECO:0000256" key="1">
    <source>
        <dbReference type="RuleBase" id="RU363082"/>
    </source>
</evidence>
<dbReference type="OrthoDB" id="429967at2759"/>
<dbReference type="SUPFAM" id="SSF52833">
    <property type="entry name" value="Thioredoxin-like"/>
    <property type="match status" value="1"/>
</dbReference>
<dbReference type="InParanoid" id="A0A0C3KVI1"/>
<accession>A0A0C3KVI1</accession>
<protein>
    <recommendedName>
        <fullName evidence="1">Glutaredoxin-like protein</fullName>
    </recommendedName>
</protein>
<dbReference type="STRING" id="870435.A0A0C3KVI1"/>
<dbReference type="Gene3D" id="3.40.30.10">
    <property type="entry name" value="Glutaredoxin"/>
    <property type="match status" value="1"/>
</dbReference>
<comment type="similarity">
    <text evidence="1">Belongs to the glutaredoxin family.</text>
</comment>
<dbReference type="InterPro" id="IPR036249">
    <property type="entry name" value="Thioredoxin-like_sf"/>
</dbReference>
<dbReference type="HOGENOM" id="CLU_2622992_0_0_1"/>
<keyword evidence="1" id="KW-0249">Electron transport</keyword>
<dbReference type="Proteomes" id="UP000054217">
    <property type="component" value="Unassembled WGS sequence"/>
</dbReference>
<dbReference type="InterPro" id="IPR008554">
    <property type="entry name" value="Glutaredoxin-like"/>
</dbReference>
<dbReference type="Pfam" id="PF05768">
    <property type="entry name" value="Glrx-like"/>
    <property type="match status" value="1"/>
</dbReference>